<gene>
    <name evidence="2" type="ORF">LshimejAT787_1203430</name>
</gene>
<evidence type="ECO:0000313" key="2">
    <source>
        <dbReference type="EMBL" id="GLB42894.1"/>
    </source>
</evidence>
<accession>A0A9P3UPL2</accession>
<comment type="caution">
    <text evidence="2">The sequence shown here is derived from an EMBL/GenBank/DDBJ whole genome shotgun (WGS) entry which is preliminary data.</text>
</comment>
<keyword evidence="3" id="KW-1185">Reference proteome</keyword>
<dbReference type="AlphaFoldDB" id="A0A9P3UPL2"/>
<evidence type="ECO:0000256" key="1">
    <source>
        <dbReference type="SAM" id="MobiDB-lite"/>
    </source>
</evidence>
<dbReference type="Proteomes" id="UP001063166">
    <property type="component" value="Unassembled WGS sequence"/>
</dbReference>
<feature type="region of interest" description="Disordered" evidence="1">
    <location>
        <begin position="135"/>
        <end position="175"/>
    </location>
</feature>
<protein>
    <submittedName>
        <fullName evidence="2">Uncharacterized protein</fullName>
    </submittedName>
</protein>
<evidence type="ECO:0000313" key="3">
    <source>
        <dbReference type="Proteomes" id="UP001063166"/>
    </source>
</evidence>
<sequence length="395" mass="44222">MHTDLRPLTRFSLVARNWLPRSRYHLFREPYIEPLFGRKNTTTSVADRYATLHRLLVFPHKDLGPIGPFVRHLWITNAAPRWISPDYFPALDKLTINGFESEALLLGTIAWFITAFPKLQEVRFHYARLAELADIDDSDEADDDEGDGDSEDDDDDEEEEDLDNGGDEACGDSEESYAASTPFHHSLHTLDIIGTSLRAVNWLLKLEPPPRISTLILSSLPPGEIVHINELLAGLADSLEYLGIFSLYGFNSGYAETALAKTVDLGVLHKLQHLVLPSVTLRSPERVAKLGRNGIHAVDFFPVLLNTLSPSIKLRTLTIKVENGDLAYFPWDALADTLDTSPFAALEHLCFEDYSVDDQLRVPEAEALINRGLSRIAARGILSIYFGKFAILPYL</sequence>
<dbReference type="OrthoDB" id="2977329at2759"/>
<dbReference type="EMBL" id="BRPK01000012">
    <property type="protein sequence ID" value="GLB42894.1"/>
    <property type="molecule type" value="Genomic_DNA"/>
</dbReference>
<organism evidence="2 3">
    <name type="scientific">Lyophyllum shimeji</name>
    <name type="common">Hon-shimeji</name>
    <name type="synonym">Tricholoma shimeji</name>
    <dbReference type="NCBI Taxonomy" id="47721"/>
    <lineage>
        <taxon>Eukaryota</taxon>
        <taxon>Fungi</taxon>
        <taxon>Dikarya</taxon>
        <taxon>Basidiomycota</taxon>
        <taxon>Agaricomycotina</taxon>
        <taxon>Agaricomycetes</taxon>
        <taxon>Agaricomycetidae</taxon>
        <taxon>Agaricales</taxon>
        <taxon>Tricholomatineae</taxon>
        <taxon>Lyophyllaceae</taxon>
        <taxon>Lyophyllum</taxon>
    </lineage>
</organism>
<reference evidence="2" key="1">
    <citation type="submission" date="2022-07" db="EMBL/GenBank/DDBJ databases">
        <title>The genome of Lyophyllum shimeji provides insight into the initial evolution of ectomycorrhizal fungal genome.</title>
        <authorList>
            <person name="Kobayashi Y."/>
            <person name="Shibata T."/>
            <person name="Hirakawa H."/>
            <person name="Shigenobu S."/>
            <person name="Nishiyama T."/>
            <person name="Yamada A."/>
            <person name="Hasebe M."/>
            <person name="Kawaguchi M."/>
        </authorList>
    </citation>
    <scope>NUCLEOTIDE SEQUENCE</scope>
    <source>
        <strain evidence="2">AT787</strain>
    </source>
</reference>
<name>A0A9P3UPL2_LYOSH</name>
<proteinExistence type="predicted"/>